<evidence type="ECO:0000256" key="14">
    <source>
        <dbReference type="ARBA" id="ARBA00059331"/>
    </source>
</evidence>
<dbReference type="PANTHER" id="PTHR24028:SF263">
    <property type="entry name" value="CADHERIN-RELATED FAMILY MEMBER 1"/>
    <property type="match status" value="1"/>
</dbReference>
<keyword evidence="9" id="KW-0130">Cell adhesion</keyword>
<evidence type="ECO:0000256" key="3">
    <source>
        <dbReference type="ARBA" id="ARBA00022536"/>
    </source>
</evidence>
<protein>
    <submittedName>
        <fullName evidence="19">Cadherin-23</fullName>
    </submittedName>
</protein>
<feature type="domain" description="Cadherin" evidence="17">
    <location>
        <begin position="1402"/>
        <end position="1521"/>
    </location>
</feature>
<keyword evidence="5" id="KW-0479">Metal-binding</keyword>
<evidence type="ECO:0000256" key="16">
    <source>
        <dbReference type="SAM" id="Phobius"/>
    </source>
</evidence>
<accession>A0A6J2X426</accession>
<feature type="transmembrane region" description="Helical" evidence="16">
    <location>
        <begin position="29"/>
        <end position="46"/>
    </location>
</feature>
<dbReference type="Proteomes" id="UP000504635">
    <property type="component" value="Unplaced"/>
</dbReference>
<dbReference type="InParanoid" id="A0A6J2X426"/>
<dbReference type="InterPro" id="IPR050174">
    <property type="entry name" value="Protocadherin/Cadherin-CA"/>
</dbReference>
<dbReference type="FunFam" id="2.60.40.60:FF:000039">
    <property type="entry name" value="FAT atypical cadherin 3"/>
    <property type="match status" value="1"/>
</dbReference>
<evidence type="ECO:0000256" key="2">
    <source>
        <dbReference type="ARBA" id="ARBA00022475"/>
    </source>
</evidence>
<keyword evidence="11 16" id="KW-0472">Membrane</keyword>
<name>A0A6J2X426_SITOR</name>
<keyword evidence="10 16" id="KW-1133">Transmembrane helix</keyword>
<dbReference type="GO" id="GO:0005886">
    <property type="term" value="C:plasma membrane"/>
    <property type="evidence" value="ECO:0007669"/>
    <property type="project" value="UniProtKB-SubCell"/>
</dbReference>
<organism evidence="18 19">
    <name type="scientific">Sitophilus oryzae</name>
    <name type="common">Rice weevil</name>
    <name type="synonym">Curculio oryzae</name>
    <dbReference type="NCBI Taxonomy" id="7048"/>
    <lineage>
        <taxon>Eukaryota</taxon>
        <taxon>Metazoa</taxon>
        <taxon>Ecdysozoa</taxon>
        <taxon>Arthropoda</taxon>
        <taxon>Hexapoda</taxon>
        <taxon>Insecta</taxon>
        <taxon>Pterygota</taxon>
        <taxon>Neoptera</taxon>
        <taxon>Endopterygota</taxon>
        <taxon>Coleoptera</taxon>
        <taxon>Polyphaga</taxon>
        <taxon>Cucujiformia</taxon>
        <taxon>Curculionidae</taxon>
        <taxon>Dryophthorinae</taxon>
        <taxon>Sitophilus</taxon>
    </lineage>
</organism>
<gene>
    <name evidence="19" type="primary">LOC115874788</name>
</gene>
<evidence type="ECO:0000256" key="13">
    <source>
        <dbReference type="ARBA" id="ARBA00023180"/>
    </source>
</evidence>
<keyword evidence="3" id="KW-0245">EGF-like domain</keyword>
<dbReference type="OrthoDB" id="6510378at2759"/>
<evidence type="ECO:0000256" key="11">
    <source>
        <dbReference type="ARBA" id="ARBA00023136"/>
    </source>
</evidence>
<sequence>MQETNMPMKNFLRTFTGFFVKIKFKPARISVSFSVYVVLCLLIVRVERCTCNRPPRFLIDGQTEIVLRLKEGKETPIGSLLYKLKAYDPDSDRLSFGVQSSPGSDVIVVESTSNSEANIYLNTLLDREEKDEYALVLTLTDGKLGTGNYITQSLLLLVEDVNDNAPVFKNHQTSILLREDAPPGIIAHLEATDADEGPYGQVLYHPGADVDRNLFSVSTVGEKAIVRLIGSLNYEKQTVHQLKVLAVDRAKEGRVNTGTAVILVKVEDVEDQPPEFLKVIPIARVEENGPIGTVVLQVTAVDGDRGIDNKISYSIASNNIDQSHDPFKIDKNSGKVMTNAVLDRESMPLGSNSHILQIIATEVGSRIKPPASASTEVTIMITDVNDEVPTFKSELYECEIAENAPKNTPLTFLGNSLPEVYDYDQGINGTFQMYVKNAKDLFELTPNKATNEATFTIKVKNSTALDYERIKLLNFTIVAKEVVKVSPKSSEVPVIVHILDRNDNYPEFTKTSYEVWVPENCEVGTTVAWVQALDDDSGSFGTTGVRYTNIAGSISNLLNLHPVTGIITVKLDGGPSWDREQVSRHYLTVEARDDLGNGNRNTVQLIINIEDENDNNPVFVQTKYEARLLENKKNFEAVLKVEARDADLNGTKNSEIEYLLFGELHQNFTIDPVTGIIKPKHPIDFENIEGPEEENVRILYLTVRARDHGTPSLYNEVSLHIYIEDVNDNAPFFDYVFYNASIPEDAEGGTQIIQVEAFDLDGSSPNNRIVYRIQTGALDKFVIDSETGVISVASGANLDPDLSQPRKSLYSLNVLALDGGQGENQLHAAVTVEILIQDVNNKNPELLDIEDLSVEENTPVGTVIAKIRARDPDETAKLIYMLDQDNCQAKNERDILLKADDIKCVSYFNLEPSSGVLSVAKQIDREEIDMFRVSVIVSDENSDTGQQIDSATFKIQIEDVNDNNPKFTQPFYKFSVQENGKNGILIGTVRAIDPDKNKTIFYKIEGKQLNNNLVHLDSSSGDLVVASKIDRETHQWLNFTIKAIDSGVPTRSTRSEVLVQILDENDNNPEFDPEPKALVILENIQPGSKISTIRATDADSGEYGKITYILDRVSSQGKFAIDSDSGVLRVAEELDREDRASYMLIIEAWDNYQYGFNARESRNAFKHLNVTLLDVNDNTPELVVETGCINITEFQEVNQPITLAHASDDDDPNTPNGQVIIDISDGNTEDLFELYQVSEWSSQIRTRSSLRGRHGNYTLILRAQDLGNPSLLTEEAVRICVMDYNDHPPVFVSPPHNSTLRVPENATVGSALVQIIATDEDVGRNGAVRYKLKTDPAGHWRTFTLQAVSGILELRLPLDRKKQKIFDIRVEAYDLGMPTPLSSDLDLTVYVSDINEYQPQFVEDEYVIEFTENEDPGIEIKTLPKTIDRDELEYEGPPAPVCYFIVAGNENEIFYLHPFEHTVQVTQPLDREEQDLYLLLVKATEDCSHPPSVEHFFDVNDDTQLKVIVRVKDVNDNAPRFTRRVFTGGVSTATSFGTKFMQVKAEDPDDGQNALLSYYLVGKVQMTLTEGLDSLSRVPFIVEKDSGEVQLNFDPQQGMKGYFDFMVVVNDTGGLQDTARVFIYLLREDQRVRFVLRQHAPDLREKIEVFRDVLGNVTGAIVNIDEFRIHANHDGTVDKTRTDLYLHLVDRKDNSILEVGDVLRLVDQNTERLDALFKDFNVLDTQPGGSLALRSKMQSAGTTFWLSATSLFLLLLLLLCLALCINQRQSYQRKLKAATATAYVRADSEIDGRGLSILSGRVPNTNKHSMEGSNPIWLKAYENEWYKNSEDVSNTSDHDSLDENVVCDDCVSIDRTTSSPVDSGQDQQFVRQQNIYHSMPAPIPQPRKLETTEL</sequence>
<dbReference type="FunFam" id="2.60.40.60:FF:000098">
    <property type="entry name" value="cadherin-23 isoform X1"/>
    <property type="match status" value="1"/>
</dbReference>
<feature type="domain" description="Cadherin" evidence="17">
    <location>
        <begin position="73"/>
        <end position="168"/>
    </location>
</feature>
<evidence type="ECO:0000256" key="1">
    <source>
        <dbReference type="ARBA" id="ARBA00004251"/>
    </source>
</evidence>
<dbReference type="GO" id="GO:0048589">
    <property type="term" value="P:developmental growth"/>
    <property type="evidence" value="ECO:0007669"/>
    <property type="project" value="UniProtKB-ARBA"/>
</dbReference>
<evidence type="ECO:0000256" key="12">
    <source>
        <dbReference type="ARBA" id="ARBA00023157"/>
    </source>
</evidence>
<keyword evidence="6" id="KW-0732">Signal</keyword>
<feature type="domain" description="Cadherin" evidence="17">
    <location>
        <begin position="968"/>
        <end position="1071"/>
    </location>
</feature>
<dbReference type="FunFam" id="2.60.40.60:FF:000123">
    <property type="entry name" value="Protocadherin beta 4"/>
    <property type="match status" value="1"/>
</dbReference>
<comment type="subcellular location">
    <subcellularLocation>
        <location evidence="1">Cell membrane</location>
        <topology evidence="1">Single-pass type I membrane protein</topology>
    </subcellularLocation>
</comment>
<keyword evidence="4 16" id="KW-0812">Transmembrane</keyword>
<proteinExistence type="predicted"/>
<keyword evidence="2" id="KW-1003">Cell membrane</keyword>
<dbReference type="GO" id="GO:0048731">
    <property type="term" value="P:system development"/>
    <property type="evidence" value="ECO:0007669"/>
    <property type="project" value="UniProtKB-ARBA"/>
</dbReference>
<evidence type="ECO:0000313" key="19">
    <source>
        <dbReference type="RefSeq" id="XP_030745928.1"/>
    </source>
</evidence>
<dbReference type="SUPFAM" id="SSF49313">
    <property type="entry name" value="Cadherin-like"/>
    <property type="match status" value="14"/>
</dbReference>
<feature type="domain" description="Cadherin" evidence="17">
    <location>
        <begin position="509"/>
        <end position="619"/>
    </location>
</feature>
<reference evidence="19" key="1">
    <citation type="submission" date="2025-08" db="UniProtKB">
        <authorList>
            <consortium name="RefSeq"/>
        </authorList>
    </citation>
    <scope>IDENTIFICATION</scope>
    <source>
        <tissue evidence="19">Gonads</tissue>
    </source>
</reference>
<dbReference type="FunFam" id="2.60.40.60:FF:000118">
    <property type="entry name" value="protocadherin Fat 4"/>
    <property type="match status" value="2"/>
</dbReference>
<feature type="domain" description="Cadherin" evidence="17">
    <location>
        <begin position="1072"/>
        <end position="1182"/>
    </location>
</feature>
<dbReference type="InterPro" id="IPR002126">
    <property type="entry name" value="Cadherin-like_dom"/>
</dbReference>
<dbReference type="GO" id="GO:0030154">
    <property type="term" value="P:cell differentiation"/>
    <property type="evidence" value="ECO:0007669"/>
    <property type="project" value="UniProtKB-ARBA"/>
</dbReference>
<evidence type="ECO:0000256" key="15">
    <source>
        <dbReference type="PROSITE-ProRule" id="PRU00043"/>
    </source>
</evidence>
<dbReference type="FunFam" id="2.60.40.60:FF:000345">
    <property type="entry name" value="Cadherin 2"/>
    <property type="match status" value="1"/>
</dbReference>
<dbReference type="InterPro" id="IPR015919">
    <property type="entry name" value="Cadherin-like_sf"/>
</dbReference>
<dbReference type="PROSITE" id="PS00232">
    <property type="entry name" value="CADHERIN_1"/>
    <property type="match status" value="7"/>
</dbReference>
<dbReference type="FunFam" id="2.60.40.60:FF:000306">
    <property type="entry name" value="Cadherin 23"/>
    <property type="match status" value="1"/>
</dbReference>
<feature type="transmembrane region" description="Helical" evidence="16">
    <location>
        <begin position="1744"/>
        <end position="1765"/>
    </location>
</feature>
<dbReference type="GO" id="GO:0007163">
    <property type="term" value="P:establishment or maintenance of cell polarity"/>
    <property type="evidence" value="ECO:0007669"/>
    <property type="project" value="UniProtKB-ARBA"/>
</dbReference>
<evidence type="ECO:0000259" key="17">
    <source>
        <dbReference type="PROSITE" id="PS50268"/>
    </source>
</evidence>
<feature type="domain" description="Cadherin" evidence="17">
    <location>
        <begin position="277"/>
        <end position="391"/>
    </location>
</feature>
<evidence type="ECO:0000256" key="6">
    <source>
        <dbReference type="ARBA" id="ARBA00022729"/>
    </source>
</evidence>
<evidence type="ECO:0000256" key="5">
    <source>
        <dbReference type="ARBA" id="ARBA00022723"/>
    </source>
</evidence>
<dbReference type="GO" id="GO:0007156">
    <property type="term" value="P:homophilic cell adhesion via plasma membrane adhesion molecules"/>
    <property type="evidence" value="ECO:0007669"/>
    <property type="project" value="InterPro"/>
</dbReference>
<evidence type="ECO:0000256" key="10">
    <source>
        <dbReference type="ARBA" id="ARBA00022989"/>
    </source>
</evidence>
<dbReference type="CDD" id="cd11304">
    <property type="entry name" value="Cadherin_repeat"/>
    <property type="match status" value="14"/>
</dbReference>
<evidence type="ECO:0000313" key="18">
    <source>
        <dbReference type="Proteomes" id="UP000504635"/>
    </source>
</evidence>
<feature type="domain" description="Cadherin" evidence="17">
    <location>
        <begin position="1294"/>
        <end position="1401"/>
    </location>
</feature>
<feature type="domain" description="Cadherin" evidence="17">
    <location>
        <begin position="1522"/>
        <end position="1643"/>
    </location>
</feature>
<keyword evidence="13" id="KW-0325">Glycoprotein</keyword>
<evidence type="ECO:0000256" key="4">
    <source>
        <dbReference type="ARBA" id="ARBA00022692"/>
    </source>
</evidence>
<evidence type="ECO:0000256" key="7">
    <source>
        <dbReference type="ARBA" id="ARBA00022737"/>
    </source>
</evidence>
<dbReference type="GeneID" id="115874788"/>
<dbReference type="RefSeq" id="XP_030745928.1">
    <property type="nucleotide sequence ID" value="XM_030890068.1"/>
</dbReference>
<feature type="domain" description="Cadherin" evidence="17">
    <location>
        <begin position="1189"/>
        <end position="1291"/>
    </location>
</feature>
<dbReference type="FunFam" id="2.60.40.60:FF:000124">
    <property type="entry name" value="Cadherin-related family member 1"/>
    <property type="match status" value="1"/>
</dbReference>
<feature type="domain" description="Cadherin" evidence="17">
    <location>
        <begin position="392"/>
        <end position="508"/>
    </location>
</feature>
<dbReference type="Pfam" id="PF00028">
    <property type="entry name" value="Cadherin"/>
    <property type="match status" value="11"/>
</dbReference>
<dbReference type="InterPro" id="IPR020894">
    <property type="entry name" value="Cadherin_CS"/>
</dbReference>
<keyword evidence="8 15" id="KW-0106">Calcium</keyword>
<dbReference type="FunFam" id="2.60.40.60:FF:000168">
    <property type="entry name" value="Cadherin-related family member 2"/>
    <property type="match status" value="1"/>
</dbReference>
<evidence type="ECO:0000256" key="8">
    <source>
        <dbReference type="ARBA" id="ARBA00022837"/>
    </source>
</evidence>
<keyword evidence="12" id="KW-1015">Disulfide bond</keyword>
<dbReference type="PROSITE" id="PS50268">
    <property type="entry name" value="CADHERIN_2"/>
    <property type="match status" value="14"/>
</dbReference>
<dbReference type="GO" id="GO:0001736">
    <property type="term" value="P:establishment of planar polarity"/>
    <property type="evidence" value="ECO:0007669"/>
    <property type="project" value="UniProtKB-ARBA"/>
</dbReference>
<feature type="domain" description="Cadherin" evidence="17">
    <location>
        <begin position="620"/>
        <end position="733"/>
    </location>
</feature>
<dbReference type="PRINTS" id="PR00205">
    <property type="entry name" value="CADHERIN"/>
</dbReference>
<dbReference type="KEGG" id="soy:115874788"/>
<comment type="function">
    <text evidence="14">Cadherins are calcium-dependent cell adhesion proteins. They preferentially interact with themselves in a homophilic manner in connecting cells.</text>
</comment>
<feature type="domain" description="Cadherin" evidence="17">
    <location>
        <begin position="846"/>
        <end position="967"/>
    </location>
</feature>
<keyword evidence="7" id="KW-0677">Repeat</keyword>
<dbReference type="FunCoup" id="A0A6J2X426">
    <property type="interactions" value="17"/>
</dbReference>
<keyword evidence="18" id="KW-1185">Reference proteome</keyword>
<feature type="domain" description="Cadherin" evidence="17">
    <location>
        <begin position="169"/>
        <end position="276"/>
    </location>
</feature>
<dbReference type="Gene3D" id="2.60.40.60">
    <property type="entry name" value="Cadherins"/>
    <property type="match status" value="14"/>
</dbReference>
<dbReference type="SMART" id="SM00112">
    <property type="entry name" value="CA"/>
    <property type="match status" value="14"/>
</dbReference>
<dbReference type="GO" id="GO:0048513">
    <property type="term" value="P:animal organ development"/>
    <property type="evidence" value="ECO:0007669"/>
    <property type="project" value="UniProtKB-ARBA"/>
</dbReference>
<evidence type="ECO:0000256" key="9">
    <source>
        <dbReference type="ARBA" id="ARBA00022889"/>
    </source>
</evidence>
<dbReference type="GO" id="GO:0005509">
    <property type="term" value="F:calcium ion binding"/>
    <property type="evidence" value="ECO:0007669"/>
    <property type="project" value="UniProtKB-UniRule"/>
</dbReference>
<feature type="domain" description="Cadherin" evidence="17">
    <location>
        <begin position="734"/>
        <end position="846"/>
    </location>
</feature>
<dbReference type="PANTHER" id="PTHR24028">
    <property type="entry name" value="CADHERIN-87A"/>
    <property type="match status" value="1"/>
</dbReference>